<dbReference type="GO" id="GO:0032259">
    <property type="term" value="P:methylation"/>
    <property type="evidence" value="ECO:0007669"/>
    <property type="project" value="UniProtKB-KW"/>
</dbReference>
<evidence type="ECO:0000313" key="2">
    <source>
        <dbReference type="EMBL" id="HEA21453.1"/>
    </source>
</evidence>
<dbReference type="Proteomes" id="UP000886191">
    <property type="component" value="Unassembled WGS sequence"/>
</dbReference>
<dbReference type="CDD" id="cd02440">
    <property type="entry name" value="AdoMet_MTases"/>
    <property type="match status" value="1"/>
</dbReference>
<dbReference type="Gene3D" id="1.25.40.10">
    <property type="entry name" value="Tetratricopeptide repeat domain"/>
    <property type="match status" value="1"/>
</dbReference>
<accession>A0A831VR82</accession>
<dbReference type="InterPro" id="IPR011990">
    <property type="entry name" value="TPR-like_helical_dom_sf"/>
</dbReference>
<comment type="caution">
    <text evidence="2">The sequence shown here is derived from an EMBL/GenBank/DDBJ whole genome shotgun (WGS) entry which is preliminary data.</text>
</comment>
<dbReference type="SUPFAM" id="SSF53335">
    <property type="entry name" value="S-adenosyl-L-methionine-dependent methyltransferases"/>
    <property type="match status" value="1"/>
</dbReference>
<dbReference type="SUPFAM" id="SSF48452">
    <property type="entry name" value="TPR-like"/>
    <property type="match status" value="1"/>
</dbReference>
<dbReference type="AlphaFoldDB" id="A0A831VR82"/>
<dbReference type="PANTHER" id="PTHR43861:SF6">
    <property type="entry name" value="METHYLTRANSFERASE TYPE 11"/>
    <property type="match status" value="1"/>
</dbReference>
<reference evidence="2" key="1">
    <citation type="journal article" date="2020" name="mSystems">
        <title>Genome- and Community-Level Interaction Insights into Carbon Utilization and Element Cycling Functions of Hydrothermarchaeota in Hydrothermal Sediment.</title>
        <authorList>
            <person name="Zhou Z."/>
            <person name="Liu Y."/>
            <person name="Xu W."/>
            <person name="Pan J."/>
            <person name="Luo Z.H."/>
            <person name="Li M."/>
        </authorList>
    </citation>
    <scope>NUCLEOTIDE SEQUENCE [LARGE SCALE GENOMIC DNA]</scope>
    <source>
        <strain evidence="2">HyVt-345</strain>
    </source>
</reference>
<dbReference type="EMBL" id="DRGL01000039">
    <property type="protein sequence ID" value="HEA21453.1"/>
    <property type="molecule type" value="Genomic_DNA"/>
</dbReference>
<dbReference type="Gene3D" id="3.40.50.150">
    <property type="entry name" value="Vaccinia Virus protein VP39"/>
    <property type="match status" value="1"/>
</dbReference>
<proteinExistence type="predicted"/>
<gene>
    <name evidence="2" type="ORF">ENH87_11095</name>
</gene>
<name>A0A831VR82_9FLAO</name>
<feature type="compositionally biased region" description="Basic and acidic residues" evidence="1">
    <location>
        <begin position="438"/>
        <end position="457"/>
    </location>
</feature>
<keyword evidence="2" id="KW-0489">Methyltransferase</keyword>
<organism evidence="2">
    <name type="scientific">Pricia antarctica</name>
    <dbReference type="NCBI Taxonomy" id="641691"/>
    <lineage>
        <taxon>Bacteria</taxon>
        <taxon>Pseudomonadati</taxon>
        <taxon>Bacteroidota</taxon>
        <taxon>Flavobacteriia</taxon>
        <taxon>Flavobacteriales</taxon>
        <taxon>Flavobacteriaceae</taxon>
        <taxon>Pricia</taxon>
    </lineage>
</organism>
<dbReference type="InterPro" id="IPR029063">
    <property type="entry name" value="SAM-dependent_MTases_sf"/>
</dbReference>
<dbReference type="PANTHER" id="PTHR43861">
    <property type="entry name" value="TRANS-ACONITATE 2-METHYLTRANSFERASE-RELATED"/>
    <property type="match status" value="1"/>
</dbReference>
<dbReference type="Pfam" id="PF13489">
    <property type="entry name" value="Methyltransf_23"/>
    <property type="match status" value="1"/>
</dbReference>
<feature type="region of interest" description="Disordered" evidence="1">
    <location>
        <begin position="434"/>
        <end position="466"/>
    </location>
</feature>
<protein>
    <submittedName>
        <fullName evidence="2">Methyltransferase domain-containing protein</fullName>
    </submittedName>
</protein>
<dbReference type="GO" id="GO:0008168">
    <property type="term" value="F:methyltransferase activity"/>
    <property type="evidence" value="ECO:0007669"/>
    <property type="project" value="UniProtKB-KW"/>
</dbReference>
<keyword evidence="2" id="KW-0808">Transferase</keyword>
<sequence>MRCYICDKSDWHLRKDLNEKSVVGICKNCGFIAHQKEESEEAKLNEFYRKEYRNAPTSNNIKTTNRKQNYIKTFLTEYLKDRHGLVIGDVGAATGYLVAWFRRMSDAKGVPYGHRATGCELTTTYRRYSEHILKIPLTETLEKKHKYDLICFYHVLEHMMASDKKLIEHIALLKDDGHLFISVPEWLRVIEDIAQEGELTVASYFHKNHICCFTRTSFHNLLKKAGLYIVKEDYEQYGQTYLLTRQKDGFPVEPIIKEKWEDVNAKIDSVVRAITHYKAKHYELATNEWRLFPEAWTRYIFDNHKKDPDRQEHDFKICNEFMGENLAFITSQAVWHYQFQRYKESYALFEKVCQLRPVEDFLIYMAWCKERMGEFDQAIHLMDIAVIINPQKWREVEDWKGNIGSKMPTWDERAKENLKEQLYQKGVQAGNKINLIDPHMDEPGKKEGVKADGKTKDTGSGAGSNK</sequence>
<evidence type="ECO:0000256" key="1">
    <source>
        <dbReference type="SAM" id="MobiDB-lite"/>
    </source>
</evidence>